<protein>
    <submittedName>
        <fullName evidence="2">Uncharacterized protein</fullName>
    </submittedName>
</protein>
<dbReference type="AlphaFoldDB" id="A0A4Y7L536"/>
<dbReference type="Proteomes" id="UP000316621">
    <property type="component" value="Chromosome 9"/>
</dbReference>
<feature type="transmembrane region" description="Helical" evidence="1">
    <location>
        <begin position="12"/>
        <end position="29"/>
    </location>
</feature>
<dbReference type="EMBL" id="CM010723">
    <property type="protein sequence ID" value="RZC79295.1"/>
    <property type="molecule type" value="Genomic_DNA"/>
</dbReference>
<name>A0A4Y7L536_PAPSO</name>
<keyword evidence="3" id="KW-1185">Reference proteome</keyword>
<gene>
    <name evidence="2" type="ORF">C5167_003502</name>
</gene>
<dbReference type="Gramene" id="RZC79295">
    <property type="protein sequence ID" value="RZC79295"/>
    <property type="gene ID" value="C5167_003502"/>
</dbReference>
<keyword evidence="1" id="KW-0472">Membrane</keyword>
<evidence type="ECO:0000313" key="2">
    <source>
        <dbReference type="EMBL" id="RZC79295.1"/>
    </source>
</evidence>
<evidence type="ECO:0000313" key="3">
    <source>
        <dbReference type="Proteomes" id="UP000316621"/>
    </source>
</evidence>
<reference evidence="2 3" key="1">
    <citation type="journal article" date="2018" name="Science">
        <title>The opium poppy genome and morphinan production.</title>
        <authorList>
            <person name="Guo L."/>
            <person name="Winzer T."/>
            <person name="Yang X."/>
            <person name="Li Y."/>
            <person name="Ning Z."/>
            <person name="He Z."/>
            <person name="Teodor R."/>
            <person name="Lu Y."/>
            <person name="Bowser T.A."/>
            <person name="Graham I.A."/>
            <person name="Ye K."/>
        </authorList>
    </citation>
    <scope>NUCLEOTIDE SEQUENCE [LARGE SCALE GENOMIC DNA]</scope>
    <source>
        <strain evidence="3">cv. HN1</strain>
        <tissue evidence="2">Leaves</tissue>
    </source>
</reference>
<keyword evidence="1" id="KW-1133">Transmembrane helix</keyword>
<organism evidence="2 3">
    <name type="scientific">Papaver somniferum</name>
    <name type="common">Opium poppy</name>
    <dbReference type="NCBI Taxonomy" id="3469"/>
    <lineage>
        <taxon>Eukaryota</taxon>
        <taxon>Viridiplantae</taxon>
        <taxon>Streptophyta</taxon>
        <taxon>Embryophyta</taxon>
        <taxon>Tracheophyta</taxon>
        <taxon>Spermatophyta</taxon>
        <taxon>Magnoliopsida</taxon>
        <taxon>Ranunculales</taxon>
        <taxon>Papaveraceae</taxon>
        <taxon>Papaveroideae</taxon>
        <taxon>Papaver</taxon>
    </lineage>
</organism>
<keyword evidence="1" id="KW-0812">Transmembrane</keyword>
<accession>A0A4Y7L536</accession>
<proteinExistence type="predicted"/>
<sequence>MLVILKKVLVQSIMIWIILARILVIIYFLRCLVAGPLEINSKVAVILWAWELLTQVLQVQRIDNTHPWCWCCLRFLRNTCYWNGNTRSHRTGKLWSTSGTQGSLHALEKSCSRRPKVHRLCESGFRTKEENCVLVKIAITITDILCLKCTDILCGKGLCRDVGRIYHGEGKDDKVGETTDTRNVVQDDDDEMFDLLQEMNYDSPNFYKFLKDAQVSLLAVRTFSHCKS</sequence>
<evidence type="ECO:0000256" key="1">
    <source>
        <dbReference type="SAM" id="Phobius"/>
    </source>
</evidence>